<proteinExistence type="predicted"/>
<accession>D3Q6T9</accession>
<dbReference type="HOGENOM" id="CLU_064706_0_0_11"/>
<dbReference type="InterPro" id="IPR042150">
    <property type="entry name" value="MmRce1-like"/>
</dbReference>
<organism evidence="3 4">
    <name type="scientific">Stackebrandtia nassauensis (strain DSM 44728 / CIP 108903 / NRRL B-16338 / NBRC 102104 / LLR-40K-21)</name>
    <dbReference type="NCBI Taxonomy" id="446470"/>
    <lineage>
        <taxon>Bacteria</taxon>
        <taxon>Bacillati</taxon>
        <taxon>Actinomycetota</taxon>
        <taxon>Actinomycetes</taxon>
        <taxon>Glycomycetales</taxon>
        <taxon>Glycomycetaceae</taxon>
        <taxon>Stackebrandtia</taxon>
    </lineage>
</organism>
<feature type="transmembrane region" description="Helical" evidence="1">
    <location>
        <begin position="214"/>
        <end position="233"/>
    </location>
</feature>
<dbReference type="PANTHER" id="PTHR35797">
    <property type="entry name" value="PROTEASE-RELATED"/>
    <property type="match status" value="1"/>
</dbReference>
<dbReference type="Pfam" id="PF02517">
    <property type="entry name" value="Rce1-like"/>
    <property type="match status" value="1"/>
</dbReference>
<evidence type="ECO:0000313" key="4">
    <source>
        <dbReference type="Proteomes" id="UP000000844"/>
    </source>
</evidence>
<dbReference type="GO" id="GO:0004175">
    <property type="term" value="F:endopeptidase activity"/>
    <property type="evidence" value="ECO:0007669"/>
    <property type="project" value="UniProtKB-ARBA"/>
</dbReference>
<dbReference type="KEGG" id="sna:Snas_0624"/>
<dbReference type="Proteomes" id="UP000000844">
    <property type="component" value="Chromosome"/>
</dbReference>
<dbReference type="AlphaFoldDB" id="D3Q6T9"/>
<name>D3Q6T9_STANL</name>
<dbReference type="InterPro" id="IPR003675">
    <property type="entry name" value="Rce1/LyrA-like_dom"/>
</dbReference>
<evidence type="ECO:0000259" key="2">
    <source>
        <dbReference type="Pfam" id="PF02517"/>
    </source>
</evidence>
<reference evidence="3 4" key="1">
    <citation type="journal article" date="2009" name="Stand. Genomic Sci.">
        <title>Complete genome sequence of Stackebrandtia nassauensis type strain (LLR-40K-21).</title>
        <authorList>
            <person name="Munk C."/>
            <person name="Lapidus A."/>
            <person name="Copeland A."/>
            <person name="Jando M."/>
            <person name="Mayilraj S."/>
            <person name="Glavina Del Rio T."/>
            <person name="Nolan M."/>
            <person name="Chen F."/>
            <person name="Lucas S."/>
            <person name="Tice H."/>
            <person name="Cheng J.F."/>
            <person name="Han C."/>
            <person name="Detter J.C."/>
            <person name="Bruce D."/>
            <person name="Goodwin L."/>
            <person name="Chain P."/>
            <person name="Pitluck S."/>
            <person name="Goker M."/>
            <person name="Ovchinikova G."/>
            <person name="Pati A."/>
            <person name="Ivanova N."/>
            <person name="Mavromatis K."/>
            <person name="Chen A."/>
            <person name="Palaniappan K."/>
            <person name="Land M."/>
            <person name="Hauser L."/>
            <person name="Chang Y.J."/>
            <person name="Jeffries C.D."/>
            <person name="Bristow J."/>
            <person name="Eisen J.A."/>
            <person name="Markowitz V."/>
            <person name="Hugenholtz P."/>
            <person name="Kyrpides N.C."/>
            <person name="Klenk H.P."/>
        </authorList>
    </citation>
    <scope>NUCLEOTIDE SEQUENCE [LARGE SCALE GENOMIC DNA]</scope>
    <source>
        <strain evidence="4">DSM 44728 / CIP 108903 / NRRL B-16338 / NBRC 102104 / LLR-40K-21</strain>
    </source>
</reference>
<protein>
    <submittedName>
        <fullName evidence="3">Abortive infection protein</fullName>
    </submittedName>
</protein>
<dbReference type="PANTHER" id="PTHR35797:SF1">
    <property type="entry name" value="PROTEASE"/>
    <property type="match status" value="1"/>
</dbReference>
<feature type="transmembrane region" description="Helical" evidence="1">
    <location>
        <begin position="78"/>
        <end position="100"/>
    </location>
</feature>
<dbReference type="GO" id="GO:0080120">
    <property type="term" value="P:CAAX-box protein maturation"/>
    <property type="evidence" value="ECO:0007669"/>
    <property type="project" value="UniProtKB-ARBA"/>
</dbReference>
<dbReference type="EMBL" id="CP001778">
    <property type="protein sequence ID" value="ADD40338.1"/>
    <property type="molecule type" value="Genomic_DNA"/>
</dbReference>
<evidence type="ECO:0000313" key="3">
    <source>
        <dbReference type="EMBL" id="ADD40338.1"/>
    </source>
</evidence>
<feature type="transmembrane region" description="Helical" evidence="1">
    <location>
        <begin position="7"/>
        <end position="29"/>
    </location>
</feature>
<feature type="transmembrane region" description="Helical" evidence="1">
    <location>
        <begin position="183"/>
        <end position="207"/>
    </location>
</feature>
<keyword evidence="1" id="KW-1133">Transmembrane helix</keyword>
<feature type="transmembrane region" description="Helical" evidence="1">
    <location>
        <begin position="158"/>
        <end position="177"/>
    </location>
</feature>
<feature type="transmembrane region" description="Helical" evidence="1">
    <location>
        <begin position="41"/>
        <end position="58"/>
    </location>
</feature>
<keyword evidence="1" id="KW-0812">Transmembrane</keyword>
<dbReference type="RefSeq" id="WP_013015909.1">
    <property type="nucleotide sequence ID" value="NC_013947.1"/>
</dbReference>
<feature type="transmembrane region" description="Helical" evidence="1">
    <location>
        <begin position="120"/>
        <end position="138"/>
    </location>
</feature>
<evidence type="ECO:0000256" key="1">
    <source>
        <dbReference type="SAM" id="Phobius"/>
    </source>
</evidence>
<dbReference type="eggNOG" id="COG1266">
    <property type="taxonomic scope" value="Bacteria"/>
</dbReference>
<feature type="domain" description="CAAX prenyl protease 2/Lysostaphin resistance protein A-like" evidence="2">
    <location>
        <begin position="122"/>
        <end position="227"/>
    </location>
</feature>
<dbReference type="STRING" id="446470.Snas_0624"/>
<gene>
    <name evidence="3" type="ordered locus">Snas_0624</name>
</gene>
<keyword evidence="1" id="KW-0472">Membrane</keyword>
<feature type="transmembrane region" description="Helical" evidence="1">
    <location>
        <begin position="239"/>
        <end position="262"/>
    </location>
</feature>
<sequence length="286" mass="31574">MTTRAKGLTWFLVISFVVTWTWILAAYYLFDMSLAEPLPQIGMAFTPALAAIVVRAWITREGFGDAGLAFRWRQCWWLYLAAWLGPLAFAAVGGATAALLGLWEPDLSALDAFVPGLPGWAFVLILMLVVPLLTPIYWGEEFGWTSYLRLRLFPERPISSTLATGLIWAVWHFPLAFTDYVVFGNLAIGLLLWTVSFMFQEIILSWMRLRGGSIWPVSLAHAGNNMVLFLLLGELLHGGNLGVVAVTVMGTVPMALVSLWIIATGRLNHIPTEPAKPSLVDARIAA</sequence>
<keyword evidence="4" id="KW-1185">Reference proteome</keyword>